<name>A0ABT2EZY0_9STAP</name>
<gene>
    <name evidence="1" type="ORF">NXS11_02505</name>
</gene>
<accession>A0ABT2EZY0</accession>
<protein>
    <submittedName>
        <fullName evidence="1">Uncharacterized protein</fullName>
    </submittedName>
</protein>
<comment type="caution">
    <text evidence="1">The sequence shown here is derived from an EMBL/GenBank/DDBJ whole genome shotgun (WGS) entry which is preliminary data.</text>
</comment>
<keyword evidence="2" id="KW-1185">Reference proteome</keyword>
<dbReference type="RefSeq" id="WP_259198379.1">
    <property type="nucleotide sequence ID" value="NZ_JANUXY010000002.1"/>
</dbReference>
<reference evidence="1 2" key="1">
    <citation type="journal article" date="2023" name="Int. J. Syst. Evol. Microbiol.">
        <title>Streptococcus sciuri sp. nov., Staphylococcus marylandisciuri sp. nov. and Staphylococcus americanisciuri sp. nov., isolated from faeces of eastern grey squirrel (Sciurus carolinensis).</title>
        <authorList>
            <person name="Volokhov D.V."/>
            <person name="Zagorodnyaya T.A."/>
            <person name="Furtak V.A."/>
            <person name="Nattanmai G."/>
            <person name="Randall L."/>
            <person name="Jose S."/>
            <person name="Gao Y."/>
            <person name="Eisenberg T."/>
            <person name="Delmonte P."/>
            <person name="Blom J."/>
            <person name="Mitchell K.K."/>
        </authorList>
    </citation>
    <scope>NUCLEOTIDE SEQUENCE [LARGE SCALE GENOMIC DNA]</scope>
    <source>
        <strain evidence="1 2">GRT3</strain>
    </source>
</reference>
<organism evidence="1 2">
    <name type="scientific">Staphylococcus americanisciuri</name>
    <dbReference type="NCBI Taxonomy" id="2973940"/>
    <lineage>
        <taxon>Bacteria</taxon>
        <taxon>Bacillati</taxon>
        <taxon>Bacillota</taxon>
        <taxon>Bacilli</taxon>
        <taxon>Bacillales</taxon>
        <taxon>Staphylococcaceae</taxon>
        <taxon>Staphylococcus</taxon>
    </lineage>
</organism>
<sequence>MNKSHLFKRKISKNLERELYQFINVYKNNELSTPEKWKVFYKFVNSSFLEKQSRRYCISQLALIFQESGIQPSPFIKVYAHGLYILALYNDFEIYNEGFNI</sequence>
<dbReference type="EMBL" id="JANUXY010000002">
    <property type="protein sequence ID" value="MCS4485761.1"/>
    <property type="molecule type" value="Genomic_DNA"/>
</dbReference>
<proteinExistence type="predicted"/>
<evidence type="ECO:0000313" key="1">
    <source>
        <dbReference type="EMBL" id="MCS4485761.1"/>
    </source>
</evidence>
<evidence type="ECO:0000313" key="2">
    <source>
        <dbReference type="Proteomes" id="UP001205609"/>
    </source>
</evidence>
<dbReference type="Proteomes" id="UP001205609">
    <property type="component" value="Unassembled WGS sequence"/>
</dbReference>